<proteinExistence type="predicted"/>
<accession>A0AAE1DYG0</accession>
<dbReference type="Proteomes" id="UP001283361">
    <property type="component" value="Unassembled WGS sequence"/>
</dbReference>
<keyword evidence="2" id="KW-1185">Reference proteome</keyword>
<sequence length="91" mass="9802">MTLTSESERTQLCVAGAKAEIRIVQMAGYQSPVTSALGLREFRDQPESPALINTYSQTKQSPTAGTHAEPTGTHRHFALSSVRNIGSLAFP</sequence>
<organism evidence="1 2">
    <name type="scientific">Elysia crispata</name>
    <name type="common">lettuce slug</name>
    <dbReference type="NCBI Taxonomy" id="231223"/>
    <lineage>
        <taxon>Eukaryota</taxon>
        <taxon>Metazoa</taxon>
        <taxon>Spiralia</taxon>
        <taxon>Lophotrochozoa</taxon>
        <taxon>Mollusca</taxon>
        <taxon>Gastropoda</taxon>
        <taxon>Heterobranchia</taxon>
        <taxon>Euthyneura</taxon>
        <taxon>Panpulmonata</taxon>
        <taxon>Sacoglossa</taxon>
        <taxon>Placobranchoidea</taxon>
        <taxon>Plakobranchidae</taxon>
        <taxon>Elysia</taxon>
    </lineage>
</organism>
<name>A0AAE1DYG0_9GAST</name>
<gene>
    <name evidence="1" type="ORF">RRG08_034555</name>
</gene>
<dbReference type="EMBL" id="JAWDGP010001997">
    <property type="protein sequence ID" value="KAK3786208.1"/>
    <property type="molecule type" value="Genomic_DNA"/>
</dbReference>
<dbReference type="AlphaFoldDB" id="A0AAE1DYG0"/>
<evidence type="ECO:0000313" key="1">
    <source>
        <dbReference type="EMBL" id="KAK3786208.1"/>
    </source>
</evidence>
<protein>
    <submittedName>
        <fullName evidence="1">Uncharacterized protein</fullName>
    </submittedName>
</protein>
<comment type="caution">
    <text evidence="1">The sequence shown here is derived from an EMBL/GenBank/DDBJ whole genome shotgun (WGS) entry which is preliminary data.</text>
</comment>
<reference evidence="1" key="1">
    <citation type="journal article" date="2023" name="G3 (Bethesda)">
        <title>A reference genome for the long-term kleptoplast-retaining sea slug Elysia crispata morphotype clarki.</title>
        <authorList>
            <person name="Eastman K.E."/>
            <person name="Pendleton A.L."/>
            <person name="Shaikh M.A."/>
            <person name="Suttiyut T."/>
            <person name="Ogas R."/>
            <person name="Tomko P."/>
            <person name="Gavelis G."/>
            <person name="Widhalm J.R."/>
            <person name="Wisecaver J.H."/>
        </authorList>
    </citation>
    <scope>NUCLEOTIDE SEQUENCE</scope>
    <source>
        <strain evidence="1">ECLA1</strain>
    </source>
</reference>
<evidence type="ECO:0000313" key="2">
    <source>
        <dbReference type="Proteomes" id="UP001283361"/>
    </source>
</evidence>